<dbReference type="Pfam" id="PF03591">
    <property type="entry name" value="AzlC"/>
    <property type="match status" value="1"/>
</dbReference>
<dbReference type="PANTHER" id="PTHR34979">
    <property type="entry name" value="INNER MEMBRANE PROTEIN YGAZ"/>
    <property type="match status" value="1"/>
</dbReference>
<feature type="transmembrane region" description="Helical" evidence="8">
    <location>
        <begin position="219"/>
        <end position="237"/>
    </location>
</feature>
<comment type="subcellular location">
    <subcellularLocation>
        <location evidence="1">Cell membrane</location>
        <topology evidence="1">Multi-pass membrane protein</topology>
    </subcellularLocation>
</comment>
<keyword evidence="7 8" id="KW-0472">Membrane</keyword>
<feature type="transmembrane region" description="Helical" evidence="8">
    <location>
        <begin position="110"/>
        <end position="127"/>
    </location>
</feature>
<reference evidence="9 10" key="1">
    <citation type="submission" date="2020-05" db="EMBL/GenBank/DDBJ databases">
        <title>Azospirillum oleiclasticum sp. nov, a nitrogen-fixing and heavy crude oil-emulsifying bacterium isolated from the crude oil of Yumen Oilfield.</title>
        <authorList>
            <person name="Wu D."/>
            <person name="Cai M."/>
            <person name="Zhang X."/>
        </authorList>
    </citation>
    <scope>NUCLEOTIDE SEQUENCE [LARGE SCALE GENOMIC DNA]</scope>
    <source>
        <strain evidence="9 10">ROY-1-1-2</strain>
    </source>
</reference>
<dbReference type="RefSeq" id="WP_180280565.1">
    <property type="nucleotide sequence ID" value="NZ_JABFDB010000001.1"/>
</dbReference>
<evidence type="ECO:0000256" key="7">
    <source>
        <dbReference type="ARBA" id="ARBA00023136"/>
    </source>
</evidence>
<evidence type="ECO:0000256" key="8">
    <source>
        <dbReference type="SAM" id="Phobius"/>
    </source>
</evidence>
<name>A0ABX2T6F6_9PROT</name>
<gene>
    <name evidence="9" type="ORF">HND93_03990</name>
</gene>
<feature type="transmembrane region" description="Helical" evidence="8">
    <location>
        <begin position="139"/>
        <end position="163"/>
    </location>
</feature>
<evidence type="ECO:0000256" key="4">
    <source>
        <dbReference type="ARBA" id="ARBA00022475"/>
    </source>
</evidence>
<keyword evidence="6 8" id="KW-1133">Transmembrane helix</keyword>
<proteinExistence type="inferred from homology"/>
<comment type="caution">
    <text evidence="9">The sequence shown here is derived from an EMBL/GenBank/DDBJ whole genome shotgun (WGS) entry which is preliminary data.</text>
</comment>
<evidence type="ECO:0000313" key="9">
    <source>
        <dbReference type="EMBL" id="NYZ18861.1"/>
    </source>
</evidence>
<keyword evidence="10" id="KW-1185">Reference proteome</keyword>
<dbReference type="Proteomes" id="UP000584642">
    <property type="component" value="Unassembled WGS sequence"/>
</dbReference>
<keyword evidence="4" id="KW-1003">Cell membrane</keyword>
<organism evidence="9 10">
    <name type="scientific">Azospirillum oleiclasticum</name>
    <dbReference type="NCBI Taxonomy" id="2735135"/>
    <lineage>
        <taxon>Bacteria</taxon>
        <taxon>Pseudomonadati</taxon>
        <taxon>Pseudomonadota</taxon>
        <taxon>Alphaproteobacteria</taxon>
        <taxon>Rhodospirillales</taxon>
        <taxon>Azospirillaceae</taxon>
        <taxon>Azospirillum</taxon>
    </lineage>
</organism>
<feature type="transmembrane region" description="Helical" evidence="8">
    <location>
        <begin position="169"/>
        <end position="188"/>
    </location>
</feature>
<feature type="transmembrane region" description="Helical" evidence="8">
    <location>
        <begin position="69"/>
        <end position="90"/>
    </location>
</feature>
<evidence type="ECO:0000256" key="1">
    <source>
        <dbReference type="ARBA" id="ARBA00004651"/>
    </source>
</evidence>
<keyword evidence="3" id="KW-0813">Transport</keyword>
<evidence type="ECO:0000256" key="6">
    <source>
        <dbReference type="ARBA" id="ARBA00022989"/>
    </source>
</evidence>
<dbReference type="PANTHER" id="PTHR34979:SF1">
    <property type="entry name" value="INNER MEMBRANE PROTEIN YGAZ"/>
    <property type="match status" value="1"/>
</dbReference>
<dbReference type="EMBL" id="JABFDB010000001">
    <property type="protein sequence ID" value="NYZ18861.1"/>
    <property type="molecule type" value="Genomic_DNA"/>
</dbReference>
<evidence type="ECO:0000256" key="3">
    <source>
        <dbReference type="ARBA" id="ARBA00022448"/>
    </source>
</evidence>
<evidence type="ECO:0000256" key="2">
    <source>
        <dbReference type="ARBA" id="ARBA00010735"/>
    </source>
</evidence>
<evidence type="ECO:0000313" key="10">
    <source>
        <dbReference type="Proteomes" id="UP000584642"/>
    </source>
</evidence>
<sequence length="245" mass="25831">MPASPIPFDPFRGAATAAREALGMPGLVLLASYVGFGSLVRQSGLDLPQGLASTATAWALPGQVAMVELSAVGASALSIAIAVALTNARLTPMVVTILPLFRDTGMPRRVTYAVAHFVAVTAWATALRQLPGMPPEERVGWFVGFALTLWVLSMTGTALGYFLAGAVPAPVTLGLVFLNPLYFMLILIVDLRQRARTLAMIMGAVLGPILHLVTPTYGLLLTGVLAGAMAYTTDRVLTRRESLRG</sequence>
<keyword evidence="5 8" id="KW-0812">Transmembrane</keyword>
<dbReference type="InterPro" id="IPR011606">
    <property type="entry name" value="Brnchd-chn_aa_trnsp_permease"/>
</dbReference>
<evidence type="ECO:0000256" key="5">
    <source>
        <dbReference type="ARBA" id="ARBA00022692"/>
    </source>
</evidence>
<protein>
    <submittedName>
        <fullName evidence="9">AzlC family ABC transporter permease</fullName>
    </submittedName>
</protein>
<comment type="similarity">
    <text evidence="2">Belongs to the AzlC family.</text>
</comment>
<accession>A0ABX2T6F6</accession>